<dbReference type="RefSeq" id="WP_184037817.1">
    <property type="nucleotide sequence ID" value="NZ_JACHHY010000009.1"/>
</dbReference>
<organism evidence="3 4">
    <name type="scientific">Chitinivorax tropicus</name>
    <dbReference type="NCBI Taxonomy" id="714531"/>
    <lineage>
        <taxon>Bacteria</taxon>
        <taxon>Pseudomonadati</taxon>
        <taxon>Pseudomonadota</taxon>
        <taxon>Betaproteobacteria</taxon>
        <taxon>Chitinivorax</taxon>
    </lineage>
</organism>
<dbReference type="PRINTS" id="PR00081">
    <property type="entry name" value="GDHRDH"/>
</dbReference>
<dbReference type="Pfam" id="PF00106">
    <property type="entry name" value="adh_short"/>
    <property type="match status" value="1"/>
</dbReference>
<dbReference type="Gene3D" id="3.40.50.720">
    <property type="entry name" value="NAD(P)-binding Rossmann-like Domain"/>
    <property type="match status" value="1"/>
</dbReference>
<dbReference type="PANTHER" id="PTHR42901:SF1">
    <property type="entry name" value="ALCOHOL DEHYDROGENASE"/>
    <property type="match status" value="1"/>
</dbReference>
<keyword evidence="4" id="KW-1185">Reference proteome</keyword>
<dbReference type="Proteomes" id="UP000575898">
    <property type="component" value="Unassembled WGS sequence"/>
</dbReference>
<comment type="similarity">
    <text evidence="1">Belongs to the short-chain dehydrogenases/reductases (SDR) family.</text>
</comment>
<reference evidence="3 4" key="1">
    <citation type="submission" date="2020-08" db="EMBL/GenBank/DDBJ databases">
        <title>Genomic Encyclopedia of Type Strains, Phase IV (KMG-IV): sequencing the most valuable type-strain genomes for metagenomic binning, comparative biology and taxonomic classification.</title>
        <authorList>
            <person name="Goeker M."/>
        </authorList>
    </citation>
    <scope>NUCLEOTIDE SEQUENCE [LARGE SCALE GENOMIC DNA]</scope>
    <source>
        <strain evidence="3 4">DSM 27165</strain>
    </source>
</reference>
<accession>A0A840MNC0</accession>
<dbReference type="AlphaFoldDB" id="A0A840MNC0"/>
<name>A0A840MNC0_9PROT</name>
<dbReference type="EMBL" id="JACHHY010000009">
    <property type="protein sequence ID" value="MBB5018477.1"/>
    <property type="molecule type" value="Genomic_DNA"/>
</dbReference>
<dbReference type="InterPro" id="IPR036291">
    <property type="entry name" value="NAD(P)-bd_dom_sf"/>
</dbReference>
<dbReference type="InterPro" id="IPR002347">
    <property type="entry name" value="SDR_fam"/>
</dbReference>
<sequence>MIDFRTYQPTADALKDRVILVTGASQGVGKEAALCLAKHGATVVLLGRHVKKLEAVYDAIEANGGPKPAAVAIDLERATEAELANVATQIQSQLGRLDGILHNASAFVGLFPLEQEPMEYFMTHLRVNVVAPAALTRACLPLLRASGDGSVVLVGESHGLKASPYWGSFSISRAAAMFYAQIAASEWDAAHDPRVNIVVPGPIHCPQRTKTHPGEVRESLPQPAQLMPIYLYLLGADSKGVTGQTFQCAEWLTVQA</sequence>
<dbReference type="PANTHER" id="PTHR42901">
    <property type="entry name" value="ALCOHOL DEHYDROGENASE"/>
    <property type="match status" value="1"/>
</dbReference>
<evidence type="ECO:0000313" key="3">
    <source>
        <dbReference type="EMBL" id="MBB5018477.1"/>
    </source>
</evidence>
<evidence type="ECO:0000256" key="1">
    <source>
        <dbReference type="ARBA" id="ARBA00006484"/>
    </source>
</evidence>
<comment type="caution">
    <text evidence="3">The sequence shown here is derived from an EMBL/GenBank/DDBJ whole genome shotgun (WGS) entry which is preliminary data.</text>
</comment>
<evidence type="ECO:0000256" key="2">
    <source>
        <dbReference type="ARBA" id="ARBA00023002"/>
    </source>
</evidence>
<dbReference type="SUPFAM" id="SSF51735">
    <property type="entry name" value="NAD(P)-binding Rossmann-fold domains"/>
    <property type="match status" value="1"/>
</dbReference>
<dbReference type="GO" id="GO:0016491">
    <property type="term" value="F:oxidoreductase activity"/>
    <property type="evidence" value="ECO:0007669"/>
    <property type="project" value="UniProtKB-KW"/>
</dbReference>
<keyword evidence="2" id="KW-0560">Oxidoreductase</keyword>
<gene>
    <name evidence="3" type="ORF">HNQ59_001766</name>
</gene>
<proteinExistence type="inferred from homology"/>
<evidence type="ECO:0000313" key="4">
    <source>
        <dbReference type="Proteomes" id="UP000575898"/>
    </source>
</evidence>
<protein>
    <submittedName>
        <fullName evidence="3">NAD(P)-dependent dehydrogenase (Short-subunit alcohol dehydrogenase family)</fullName>
    </submittedName>
</protein>